<evidence type="ECO:0000256" key="1">
    <source>
        <dbReference type="ARBA" id="ARBA00004613"/>
    </source>
</evidence>
<dbReference type="VEuPathDB" id="VectorBase:ACON010662"/>
<dbReference type="Proteomes" id="UP001105220">
    <property type="component" value="Unplaced"/>
</dbReference>
<evidence type="ECO:0000256" key="5">
    <source>
        <dbReference type="ARBA" id="ARBA00022801"/>
    </source>
</evidence>
<dbReference type="GO" id="GO:0006508">
    <property type="term" value="P:proteolysis"/>
    <property type="evidence" value="ECO:0007669"/>
    <property type="project" value="UniProtKB-KW"/>
</dbReference>
<dbReference type="VEuPathDB" id="VectorBase:ACMO_005702"/>
<keyword evidence="7" id="KW-0865">Zymogen</keyword>
<reference evidence="11" key="2">
    <citation type="submission" date="2020-05" db="UniProtKB">
        <authorList>
            <consortium name="EnsemblMetazoa"/>
        </authorList>
    </citation>
    <scope>IDENTIFICATION</scope>
    <source>
        <strain evidence="11">Ngousso</strain>
    </source>
</reference>
<dbReference type="FunFam" id="2.40.10.10:FF:000146">
    <property type="entry name" value="Serine protease 53"/>
    <property type="match status" value="1"/>
</dbReference>
<dbReference type="InterPro" id="IPR001314">
    <property type="entry name" value="Peptidase_S1A"/>
</dbReference>
<dbReference type="InterPro" id="IPR043504">
    <property type="entry name" value="Peptidase_S1_PA_chymotrypsin"/>
</dbReference>
<dbReference type="EnsemblMetazoa" id="ACON010662-RA">
    <property type="protein sequence ID" value="ACON010662-PA"/>
    <property type="gene ID" value="ACON010662"/>
</dbReference>
<dbReference type="PANTHER" id="PTHR24260">
    <property type="match status" value="1"/>
</dbReference>
<keyword evidence="3" id="KW-0645">Protease</keyword>
<evidence type="ECO:0000256" key="4">
    <source>
        <dbReference type="ARBA" id="ARBA00022729"/>
    </source>
</evidence>
<evidence type="ECO:0000259" key="10">
    <source>
        <dbReference type="PROSITE" id="PS50240"/>
    </source>
</evidence>
<evidence type="ECO:0000313" key="12">
    <source>
        <dbReference type="Proteomes" id="UP001105220"/>
    </source>
</evidence>
<dbReference type="CDD" id="cd00190">
    <property type="entry name" value="Tryp_SPc"/>
    <property type="match status" value="1"/>
</dbReference>
<dbReference type="InterPro" id="IPR051333">
    <property type="entry name" value="CLIP_Serine_Protease"/>
</dbReference>
<comment type="subcellular location">
    <subcellularLocation>
        <location evidence="1">Secreted</location>
    </subcellularLocation>
</comment>
<dbReference type="SMART" id="SM00020">
    <property type="entry name" value="Tryp_SPc"/>
    <property type="match status" value="2"/>
</dbReference>
<dbReference type="PRINTS" id="PR00722">
    <property type="entry name" value="CHYMOTRYPSIN"/>
</dbReference>
<accession>A0A6E8W3N4</accession>
<evidence type="ECO:0000313" key="11">
    <source>
        <dbReference type="EnsemblMetazoa" id="ACON010662-PA"/>
    </source>
</evidence>
<keyword evidence="8" id="KW-1015">Disulfide bond</keyword>
<dbReference type="AlphaFoldDB" id="A0A6E8W3N4"/>
<proteinExistence type="inferred from homology"/>
<keyword evidence="6" id="KW-0720">Serine protease</keyword>
<evidence type="ECO:0000256" key="8">
    <source>
        <dbReference type="ARBA" id="ARBA00023157"/>
    </source>
</evidence>
<keyword evidence="4" id="KW-0732">Signal</keyword>
<dbReference type="GO" id="GO:0005576">
    <property type="term" value="C:extracellular region"/>
    <property type="evidence" value="ECO:0007669"/>
    <property type="project" value="UniProtKB-SubCell"/>
</dbReference>
<dbReference type="SUPFAM" id="SSF50494">
    <property type="entry name" value="Trypsin-like serine proteases"/>
    <property type="match status" value="2"/>
</dbReference>
<dbReference type="GeneID" id="120959518"/>
<keyword evidence="5" id="KW-0378">Hydrolase</keyword>
<reference key="1">
    <citation type="journal article" date="2019" name="Genes (Basel)">
        <title>A High-Quality De novo Genome Assembly from a Single Mosquito Using PacBio Sequencing.</title>
        <authorList>
            <person name="Kingan S.B."/>
            <person name="Heaton H."/>
            <person name="Cudini J."/>
            <person name="Lambert C.C."/>
            <person name="Baybayan P."/>
            <person name="Galvin B.D."/>
            <person name="Durbin R."/>
            <person name="Korlach J."/>
            <person name="Lawniczak M.K.N."/>
        </authorList>
    </citation>
    <scope>NUCLEOTIDE SEQUENCE [LARGE SCALE GENOMIC DNA]</scope>
    <source>
        <strain>Mali-NIH</strain>
    </source>
</reference>
<dbReference type="PROSITE" id="PS00134">
    <property type="entry name" value="TRYPSIN_HIS"/>
    <property type="match status" value="1"/>
</dbReference>
<feature type="domain" description="Peptidase S1" evidence="10">
    <location>
        <begin position="341"/>
        <end position="599"/>
    </location>
</feature>
<protein>
    <submittedName>
        <fullName evidence="11">Peptidase S1 domain-containing protein</fullName>
    </submittedName>
</protein>
<evidence type="ECO:0000256" key="7">
    <source>
        <dbReference type="ARBA" id="ARBA00023145"/>
    </source>
</evidence>
<dbReference type="RefSeq" id="XP_040238905.2">
    <property type="nucleotide sequence ID" value="XM_040382971.2"/>
</dbReference>
<evidence type="ECO:0000256" key="3">
    <source>
        <dbReference type="ARBA" id="ARBA00022670"/>
    </source>
</evidence>
<dbReference type="PROSITE" id="PS50240">
    <property type="entry name" value="TRYPSIN_DOM"/>
    <property type="match status" value="2"/>
</dbReference>
<organism evidence="11 12">
    <name type="scientific">Anopheles coluzzii</name>
    <name type="common">African malaria mosquito</name>
    <dbReference type="NCBI Taxonomy" id="1518534"/>
    <lineage>
        <taxon>Eukaryota</taxon>
        <taxon>Metazoa</taxon>
        <taxon>Ecdysozoa</taxon>
        <taxon>Arthropoda</taxon>
        <taxon>Hexapoda</taxon>
        <taxon>Insecta</taxon>
        <taxon>Pterygota</taxon>
        <taxon>Neoptera</taxon>
        <taxon>Endopterygota</taxon>
        <taxon>Diptera</taxon>
        <taxon>Nematocera</taxon>
        <taxon>Culicoidea</taxon>
        <taxon>Culicidae</taxon>
        <taxon>Anophelinae</taxon>
        <taxon>Anopheles</taxon>
    </lineage>
</organism>
<keyword evidence="12" id="KW-1185">Reference proteome</keyword>
<dbReference type="Pfam" id="PF00089">
    <property type="entry name" value="Trypsin"/>
    <property type="match status" value="2"/>
</dbReference>
<dbReference type="InterPro" id="IPR018114">
    <property type="entry name" value="TRYPSIN_HIS"/>
</dbReference>
<keyword evidence="2" id="KW-0964">Secreted</keyword>
<dbReference type="VEuPathDB" id="VectorBase:ACON2_030687"/>
<dbReference type="KEGG" id="acoz:120959518"/>
<dbReference type="InterPro" id="IPR001254">
    <property type="entry name" value="Trypsin_dom"/>
</dbReference>
<dbReference type="InterPro" id="IPR009003">
    <property type="entry name" value="Peptidase_S1_PA"/>
</dbReference>
<name>A0A6E8W3N4_ANOCL</name>
<dbReference type="Gene3D" id="2.40.10.10">
    <property type="entry name" value="Trypsin-like serine proteases"/>
    <property type="match status" value="3"/>
</dbReference>
<dbReference type="PANTHER" id="PTHR24260:SF136">
    <property type="entry name" value="GH08193P-RELATED"/>
    <property type="match status" value="1"/>
</dbReference>
<evidence type="ECO:0000256" key="6">
    <source>
        <dbReference type="ARBA" id="ARBA00022825"/>
    </source>
</evidence>
<sequence length="600" mass="68010">MELAVRTGTCVGEDHIMVHGTGPWHVCFASLFSILLLHNVRYSFAQDELHINDYNDNECGERMVKRKGLVKGGYSTQPGDWPWHAALYHRGINSAGFEYACGGSIVHRYMVVTAAHCVTLATSRRKIPADNMQLRLGRFNLMNNEEEYAEEVDVIEAILHEAYRPTTFENDIAILRVKIPIIFNDYIQPVCLWKRDDGVVLPWFYNQPGTVVGWGLSEDNTIGTTLNEARMPVVDSWTCLASDRAFFGKFLQSKAFCAGYKNGTGVCNGDSGGGMFFQFQNRWYLKGVVSFSNTNDYSGVCNLKQYIGFTDASQYIDWVYDNTPISGIDDPILGHPNIRLINQGSCGRNEHMEELDENRKSILNQYPWMATLTHPQTTEYVPCNGVLLNRNYVLTVACYELENLSAVTLGDYDTSKTKDCEIVYEDMKCVSAVQTVSVSEFTRKDDLALVRLAVPADIGGRQNIEAICLPVTPEQRDRLYNRFIMTGWKESGSDATILQRALLDVVHNKQCWDEYQKANYGFEGWDQMDSRIICARNLNNRSRSPQCNDYQPGSAIQAIDQKSNRYLLYGLQVGIGYCDVPGRYIAVSKYLLWILDNIRR</sequence>
<dbReference type="GO" id="GO:0004252">
    <property type="term" value="F:serine-type endopeptidase activity"/>
    <property type="evidence" value="ECO:0007669"/>
    <property type="project" value="InterPro"/>
</dbReference>
<feature type="domain" description="Peptidase S1" evidence="10">
    <location>
        <begin position="70"/>
        <end position="324"/>
    </location>
</feature>
<evidence type="ECO:0000256" key="9">
    <source>
        <dbReference type="ARBA" id="ARBA00024195"/>
    </source>
</evidence>
<evidence type="ECO:0000256" key="2">
    <source>
        <dbReference type="ARBA" id="ARBA00022525"/>
    </source>
</evidence>
<comment type="similarity">
    <text evidence="9">Belongs to the peptidase S1 family. CLIP subfamily.</text>
</comment>